<dbReference type="PROSITE" id="PS50887">
    <property type="entry name" value="GGDEF"/>
    <property type="match status" value="1"/>
</dbReference>
<evidence type="ECO:0000313" key="8">
    <source>
        <dbReference type="Proteomes" id="UP000194020"/>
    </source>
</evidence>
<dbReference type="Gene3D" id="3.30.70.270">
    <property type="match status" value="1"/>
</dbReference>
<feature type="transmembrane region" description="Helical" evidence="5">
    <location>
        <begin position="12"/>
        <end position="36"/>
    </location>
</feature>
<dbReference type="GO" id="GO:0052621">
    <property type="term" value="F:diguanylate cyclase activity"/>
    <property type="evidence" value="ECO:0007669"/>
    <property type="project" value="UniProtKB-EC"/>
</dbReference>
<comment type="caution">
    <text evidence="7">The sequence shown here is derived from an EMBL/GenBank/DDBJ whole genome shotgun (WGS) entry which is preliminary data.</text>
</comment>
<dbReference type="InterPro" id="IPR043128">
    <property type="entry name" value="Rev_trsase/Diguanyl_cyclase"/>
</dbReference>
<dbReference type="PANTHER" id="PTHR45138">
    <property type="entry name" value="REGULATORY COMPONENTS OF SENSORY TRANSDUCTION SYSTEM"/>
    <property type="match status" value="1"/>
</dbReference>
<dbReference type="NCBIfam" id="TIGR00254">
    <property type="entry name" value="GGDEF"/>
    <property type="match status" value="1"/>
</dbReference>
<name>A0A1X3S293_9GAMM</name>
<dbReference type="OrthoDB" id="9812358at2"/>
<evidence type="ECO:0000256" key="5">
    <source>
        <dbReference type="SAM" id="Phobius"/>
    </source>
</evidence>
<keyword evidence="5" id="KW-1133">Transmembrane helix</keyword>
<evidence type="ECO:0000256" key="4">
    <source>
        <dbReference type="ARBA" id="ARBA00034247"/>
    </source>
</evidence>
<accession>A0A1X3S293</accession>
<evidence type="ECO:0000313" key="7">
    <source>
        <dbReference type="EMBL" id="OSN08699.1"/>
    </source>
</evidence>
<evidence type="ECO:0000256" key="3">
    <source>
        <dbReference type="ARBA" id="ARBA00012528"/>
    </source>
</evidence>
<dbReference type="Pfam" id="PF00990">
    <property type="entry name" value="GGDEF"/>
    <property type="match status" value="1"/>
</dbReference>
<dbReference type="SMART" id="SM00267">
    <property type="entry name" value="GGDEF"/>
    <property type="match status" value="1"/>
</dbReference>
<dbReference type="InterPro" id="IPR000160">
    <property type="entry name" value="GGDEF_dom"/>
</dbReference>
<evidence type="ECO:0000256" key="2">
    <source>
        <dbReference type="ARBA" id="ARBA00004665"/>
    </source>
</evidence>
<dbReference type="InterPro" id="IPR050469">
    <property type="entry name" value="Diguanylate_Cyclase"/>
</dbReference>
<dbReference type="EC" id="2.7.7.65" evidence="3"/>
<feature type="domain" description="GGDEF" evidence="6">
    <location>
        <begin position="233"/>
        <end position="361"/>
    </location>
</feature>
<dbReference type="EMBL" id="LUTP01000001">
    <property type="protein sequence ID" value="OSN08699.1"/>
    <property type="molecule type" value="Genomic_DNA"/>
</dbReference>
<feature type="transmembrane region" description="Helical" evidence="5">
    <location>
        <begin position="168"/>
        <end position="192"/>
    </location>
</feature>
<evidence type="ECO:0000259" key="6">
    <source>
        <dbReference type="PROSITE" id="PS50887"/>
    </source>
</evidence>
<dbReference type="Proteomes" id="UP000194020">
    <property type="component" value="Unassembled WGS sequence"/>
</dbReference>
<dbReference type="AlphaFoldDB" id="A0A1X3S293"/>
<dbReference type="PROSITE" id="PS51257">
    <property type="entry name" value="PROKAR_LIPOPROTEIN"/>
    <property type="match status" value="1"/>
</dbReference>
<dbReference type="CDD" id="cd01949">
    <property type="entry name" value="GGDEF"/>
    <property type="match status" value="1"/>
</dbReference>
<dbReference type="InterPro" id="IPR029787">
    <property type="entry name" value="Nucleotide_cyclase"/>
</dbReference>
<keyword evidence="5" id="KW-0812">Transmembrane</keyword>
<proteinExistence type="predicted"/>
<reference evidence="7 8" key="1">
    <citation type="submission" date="2016-02" db="EMBL/GenBank/DDBJ databases">
        <title>Species-wide whole genome sequencing reveals diversity, host range in Lonsdalea quercina.</title>
        <authorList>
            <person name="Li Y."/>
        </authorList>
    </citation>
    <scope>NUCLEOTIDE SEQUENCE [LARGE SCALE GENOMIC DNA]</scope>
    <source>
        <strain evidence="7 8">LMG 26264</strain>
    </source>
</reference>
<dbReference type="FunFam" id="3.30.70.270:FF:000001">
    <property type="entry name" value="Diguanylate cyclase domain protein"/>
    <property type="match status" value="1"/>
</dbReference>
<gene>
    <name evidence="7" type="ORF">AU511_00365</name>
</gene>
<organism evidence="7 8">
    <name type="scientific">Lonsdalea iberica</name>
    <dbReference type="NCBI Taxonomy" id="1082703"/>
    <lineage>
        <taxon>Bacteria</taxon>
        <taxon>Pseudomonadati</taxon>
        <taxon>Pseudomonadota</taxon>
        <taxon>Gammaproteobacteria</taxon>
        <taxon>Enterobacterales</taxon>
        <taxon>Pectobacteriaceae</taxon>
        <taxon>Lonsdalea</taxon>
    </lineage>
</organism>
<comment type="pathway">
    <text evidence="2">Purine metabolism; 3',5'-cyclic di-GMP biosynthesis.</text>
</comment>
<comment type="cofactor">
    <cofactor evidence="1">
        <name>Mg(2+)</name>
        <dbReference type="ChEBI" id="CHEBI:18420"/>
    </cofactor>
</comment>
<protein>
    <recommendedName>
        <fullName evidence="3">diguanylate cyclase</fullName>
        <ecNumber evidence="3">2.7.7.65</ecNumber>
    </recommendedName>
</protein>
<dbReference type="PANTHER" id="PTHR45138:SF9">
    <property type="entry name" value="DIGUANYLATE CYCLASE DGCM-RELATED"/>
    <property type="match status" value="1"/>
</dbReference>
<comment type="catalytic activity">
    <reaction evidence="4">
        <text>2 GTP = 3',3'-c-di-GMP + 2 diphosphate</text>
        <dbReference type="Rhea" id="RHEA:24898"/>
        <dbReference type="ChEBI" id="CHEBI:33019"/>
        <dbReference type="ChEBI" id="CHEBI:37565"/>
        <dbReference type="ChEBI" id="CHEBI:58805"/>
        <dbReference type="EC" id="2.7.7.65"/>
    </reaction>
</comment>
<dbReference type="SUPFAM" id="SSF55073">
    <property type="entry name" value="Nucleotide cyclase"/>
    <property type="match status" value="1"/>
</dbReference>
<evidence type="ECO:0000256" key="1">
    <source>
        <dbReference type="ARBA" id="ARBA00001946"/>
    </source>
</evidence>
<keyword evidence="5" id="KW-0472">Membrane</keyword>
<sequence length="361" mass="40863">MNKIQRKVLKTLSHTPVAFVLFGIVSFVITACILMNTQQKNWQEEKRYFDNIIQIYESFNNGNGLIESDHDYKIGDALFSRVVILSFQSDDVVEECIQRLSSFEVSMSEKSIVRVCQNKLPAVGELHRKDQLTSVLPLLSSTDDLIGIRIRFATLSGPPIFDDVFSSLSALMTLLSISLLSAFLGTLLALLIKKYLIELPAIARYDDLTGCLRRDAFFQAAKKVMRSTTQQRQPLCVLLIDLDHFKKVNDTLGHAAGDETLREVADLTRHYFRKGDILGRLGGDEFAVVLPNTDLDNAYRVSERIREAVAEMQSDRYPKRKLTISIGLVEYYAGEETLEQVINRADIKLYAAKINRNCVEK</sequence>